<keyword evidence="3" id="KW-0378">Hydrolase</keyword>
<evidence type="ECO:0000256" key="3">
    <source>
        <dbReference type="ARBA" id="ARBA00022801"/>
    </source>
</evidence>
<dbReference type="InterPro" id="IPR013320">
    <property type="entry name" value="ConA-like_dom_sf"/>
</dbReference>
<evidence type="ECO:0000313" key="7">
    <source>
        <dbReference type="EMBL" id="RGR73110.1"/>
    </source>
</evidence>
<dbReference type="Pfam" id="PF13385">
    <property type="entry name" value="Laminin_G_3"/>
    <property type="match status" value="1"/>
</dbReference>
<evidence type="ECO:0000313" key="8">
    <source>
        <dbReference type="Proteomes" id="UP000284178"/>
    </source>
</evidence>
<keyword evidence="8" id="KW-1185">Reference proteome</keyword>
<dbReference type="Pfam" id="PF04616">
    <property type="entry name" value="Glyco_hydro_43"/>
    <property type="match status" value="1"/>
</dbReference>
<evidence type="ECO:0000256" key="5">
    <source>
        <dbReference type="SAM" id="SignalP"/>
    </source>
</evidence>
<accession>A0A412FY76</accession>
<feature type="chain" id="PRO_5039510383" description="Atrophied bacterial Ig domain-containing protein" evidence="5">
    <location>
        <begin position="22"/>
        <end position="701"/>
    </location>
</feature>
<gene>
    <name evidence="7" type="ORF">DWY25_11160</name>
</gene>
<dbReference type="SUPFAM" id="SSF75005">
    <property type="entry name" value="Arabinanase/levansucrase/invertase"/>
    <property type="match status" value="1"/>
</dbReference>
<dbReference type="InterPro" id="IPR023296">
    <property type="entry name" value="Glyco_hydro_beta-prop_sf"/>
</dbReference>
<dbReference type="GO" id="GO:0004553">
    <property type="term" value="F:hydrolase activity, hydrolyzing O-glycosyl compounds"/>
    <property type="evidence" value="ECO:0007669"/>
    <property type="project" value="InterPro"/>
</dbReference>
<dbReference type="CDD" id="cd08983">
    <property type="entry name" value="GH43_Bt3655-like"/>
    <property type="match status" value="1"/>
</dbReference>
<dbReference type="AlphaFoldDB" id="A0A412FY76"/>
<dbReference type="GeneID" id="83015953"/>
<dbReference type="InterPro" id="IPR006710">
    <property type="entry name" value="Glyco_hydro_43"/>
</dbReference>
<comment type="similarity">
    <text evidence="2">Belongs to the glycosyl hydrolase 43 family.</text>
</comment>
<dbReference type="Gene3D" id="2.115.10.20">
    <property type="entry name" value="Glycosyl hydrolase domain, family 43"/>
    <property type="match status" value="1"/>
</dbReference>
<feature type="domain" description="Atrophied bacterial Ig" evidence="6">
    <location>
        <begin position="247"/>
        <end position="321"/>
    </location>
</feature>
<feature type="signal peptide" evidence="5">
    <location>
        <begin position="1"/>
        <end position="21"/>
    </location>
</feature>
<dbReference type="EMBL" id="QRUP01000013">
    <property type="protein sequence ID" value="RGR73110.1"/>
    <property type="molecule type" value="Genomic_DNA"/>
</dbReference>
<reference evidence="7 8" key="1">
    <citation type="submission" date="2018-08" db="EMBL/GenBank/DDBJ databases">
        <title>A genome reference for cultivated species of the human gut microbiota.</title>
        <authorList>
            <person name="Zou Y."/>
            <person name="Xue W."/>
            <person name="Luo G."/>
        </authorList>
    </citation>
    <scope>NUCLEOTIDE SEQUENCE [LARGE SCALE GENOMIC DNA]</scope>
    <source>
        <strain evidence="7 8">AF24-29</strain>
    </source>
</reference>
<dbReference type="InterPro" id="IPR046780">
    <property type="entry name" value="aBig_2"/>
</dbReference>
<dbReference type="RefSeq" id="WP_117895299.1">
    <property type="nucleotide sequence ID" value="NZ_CABJCV010000013.1"/>
</dbReference>
<dbReference type="Proteomes" id="UP000284178">
    <property type="component" value="Unassembled WGS sequence"/>
</dbReference>
<dbReference type="Pfam" id="PF20578">
    <property type="entry name" value="aBig_2"/>
    <property type="match status" value="1"/>
</dbReference>
<name>A0A412FY76_9FIRM</name>
<dbReference type="GO" id="GO:0005975">
    <property type="term" value="P:carbohydrate metabolic process"/>
    <property type="evidence" value="ECO:0007669"/>
    <property type="project" value="InterPro"/>
</dbReference>
<dbReference type="Gene3D" id="2.60.120.200">
    <property type="match status" value="1"/>
</dbReference>
<dbReference type="InterPro" id="IPR050727">
    <property type="entry name" value="GH43_arabinanases"/>
</dbReference>
<protein>
    <recommendedName>
        <fullName evidence="6">Atrophied bacterial Ig domain-containing protein</fullName>
    </recommendedName>
</protein>
<dbReference type="SUPFAM" id="SSF49899">
    <property type="entry name" value="Concanavalin A-like lectins/glucanases"/>
    <property type="match status" value="1"/>
</dbReference>
<evidence type="ECO:0000259" key="6">
    <source>
        <dbReference type="Pfam" id="PF20578"/>
    </source>
</evidence>
<sequence>MISLSILNKMILSLLSLCLLGGCQKNPKTTHVADTSLAADTAEVEYYNSTKAPEWTWREGIKMDAYLLTSDAEHTMESTILNGSDTATLSFWIKPSTNVPDLPLISVVNEQQEMMKLTNLTAREDGTLQGMALQMKAEGQEQWLISNSEFTLNTHRYNQIVIVFEGTQATVYLNGQAAMTGQMGASINQIEKSWLVVGKDAIAYGDCMEGQFQDFQIRKKALSASEIEDEFDRFYPEVLLSEITIPNAEDLRENLTLYPEVDSQYEAQWTSSNPAFLKVENNEGVITVPTPEQGDQQITLTLSTKIKNRQFQRDFPITIRAQTPATRLLRDVKALPITLGTLLNAGSPLPTVGENDSVIEWKVVSGEIRLENNVLIKINPEDERVPVQLEATLRQGDQQETVTIEAVVLDAYAGYILSYFNGDLGKETGKLAYSLDGLHWTDLNQGQAILTSKLGTGRVRDPFIGRDAEGQFVILATEGYDNPSIYVWKSEDLVNLSDHGLHRIAWFDKGLYSTGSRAWAPEMTYDFVAGEYVIYYSDAQDPKSGSMFAVTTQDFETFTYPKSLFNPGYKVIDGTILRMHGQYWMLYKDEREAAQTIFYAGTQDLTAGFTRRYDDLFIYNRKYIEGPFTLPSLHESGVFYLYVDNYPNQRFYVARFSQLGEDADFEWLAEGDYTLPNNDVRHGSAIPVTQKELDRILQAYS</sequence>
<evidence type="ECO:0000256" key="4">
    <source>
        <dbReference type="ARBA" id="ARBA00023295"/>
    </source>
</evidence>
<keyword evidence="4" id="KW-0326">Glycosidase</keyword>
<comment type="pathway">
    <text evidence="1">Glycan metabolism; L-arabinan degradation.</text>
</comment>
<keyword evidence="5" id="KW-0732">Signal</keyword>
<comment type="caution">
    <text evidence="7">The sequence shown here is derived from an EMBL/GenBank/DDBJ whole genome shotgun (WGS) entry which is preliminary data.</text>
</comment>
<proteinExistence type="inferred from homology"/>
<evidence type="ECO:0000256" key="2">
    <source>
        <dbReference type="ARBA" id="ARBA00009865"/>
    </source>
</evidence>
<organism evidence="7 8">
    <name type="scientific">Holdemania filiformis</name>
    <dbReference type="NCBI Taxonomy" id="61171"/>
    <lineage>
        <taxon>Bacteria</taxon>
        <taxon>Bacillati</taxon>
        <taxon>Bacillota</taxon>
        <taxon>Erysipelotrichia</taxon>
        <taxon>Erysipelotrichales</taxon>
        <taxon>Erysipelotrichaceae</taxon>
        <taxon>Holdemania</taxon>
    </lineage>
</organism>
<dbReference type="PANTHER" id="PTHR43301">
    <property type="entry name" value="ARABINAN ENDO-1,5-ALPHA-L-ARABINOSIDASE"/>
    <property type="match status" value="1"/>
</dbReference>
<evidence type="ECO:0000256" key="1">
    <source>
        <dbReference type="ARBA" id="ARBA00004834"/>
    </source>
</evidence>
<dbReference type="PANTHER" id="PTHR43301:SF3">
    <property type="entry name" value="ARABINAN ENDO-1,5-ALPHA-L-ARABINOSIDASE A-RELATED"/>
    <property type="match status" value="1"/>
</dbReference>